<dbReference type="Pfam" id="PF00041">
    <property type="entry name" value="fn3"/>
    <property type="match status" value="1"/>
</dbReference>
<sequence>MDSNCMQIAALGRPLYPGMLYDCRRDTFIPGVTLWDKKALRDDLDVHQQPQTHLKFAASDTLSDKANLLDISAFLKASFLSGLVEVGGSAKYLRDNKSSARQCRVTMQYSQTTKFEQLTMKELGKITYPQVFDQKTATHVVTAVLYGAQAFMVFDHVTDKNENKQAIEGNLHAVVKKLPNTSIDGDGSLKLSEEEKQMAENISVTFYGDFELEQNPTTYKESLEVYKKLPTLLKQQQNKGVPLNVWLYPLSLLDGKAAKLVREINVRLVDETEHLLEELGEEERRCNDLIKNQMTNDFPDLKDRLLRFQALQKNYTRSFQKALFTLLPAIRGGTQEDKALGDILNIHYTSPFNASNMNKWLDYITTELNILSSYTSGLKDLTVVKSSGSLSSILLEPDVDVVICLSFTSLKFEDSYLVAMQDFENLERFTLNQTSKSYFSLQGIQSCFTSPGVSVTMRQIISLFTSFSKANKNEKRIKFIIASISDPSNPGSAIRLYQKGVLTDPRFQPVSKPPPPVVQTSDEKVLLKLSKSPTGETVRFRVEYMMTPPTDSEDDIDVWTVKDTSDAQTSFTLTGLKPADQYWVRYRAVSDVGVSEASHAVPFSTDLKLSIKVGQSWNLFTFSLLTELRTTIMTSVGMSRWSLSTIKSEVTNVVNSPSIPFIDKIPGGLRAGMALYFQGVATGREFEFNLGTGLKVDDDIAFNFNSLIIDTVLQNSRRDGRWENEERTSRGCIPEKSAFDVFIVTKSEGYEVYVNGQRCCLFKHLIPMETVASIYITGDVMMNIFGIVQNWNTSTFGKELNSGTSRTKLSDIQSDVPHPVCNPSKPYLASIPGGLRPGVALFFQGVVPSDCECFEINLQTGPQYLHDIALHFNPRLYSNSVVRNSRRNGKWDENYIETPGGPFLKLNFFPFNSIQFVKGGAFDIIMVVKPEGYEVMVNGLEYCTYNHHIPVDKVTTLGITGDVFMNTVRIIEVENVNLKVNIPANI</sequence>
<dbReference type="GO" id="GO:0030246">
    <property type="term" value="F:carbohydrate binding"/>
    <property type="evidence" value="ECO:0007669"/>
    <property type="project" value="UniProtKB-KW"/>
</dbReference>
<dbReference type="SMART" id="SM00276">
    <property type="entry name" value="GLECT"/>
    <property type="match status" value="2"/>
</dbReference>
<reference evidence="4 5" key="1">
    <citation type="submission" date="2020-02" db="EMBL/GenBank/DDBJ databases">
        <title>A chromosome-scale genome assembly of the black bullhead catfish (Ameiurus melas).</title>
        <authorList>
            <person name="Wen M."/>
            <person name="Zham M."/>
            <person name="Cabau C."/>
            <person name="Klopp C."/>
            <person name="Donnadieu C."/>
            <person name="Roques C."/>
            <person name="Bouchez O."/>
            <person name="Lampietro C."/>
            <person name="Jouanno E."/>
            <person name="Herpin A."/>
            <person name="Louis A."/>
            <person name="Berthelot C."/>
            <person name="Parey E."/>
            <person name="Roest-Crollius H."/>
            <person name="Braasch I."/>
            <person name="Postlethwait J."/>
            <person name="Robinson-Rechavi M."/>
            <person name="Echchiki A."/>
            <person name="Begum T."/>
            <person name="Montfort J."/>
            <person name="Schartl M."/>
            <person name="Bobe J."/>
            <person name="Guiguen Y."/>
        </authorList>
    </citation>
    <scope>NUCLEOTIDE SEQUENCE [LARGE SCALE GENOMIC DNA]</scope>
    <source>
        <strain evidence="4">M_S1</strain>
        <tissue evidence="4">Blood</tissue>
    </source>
</reference>
<gene>
    <name evidence="4" type="ORF">AMELA_G00232630</name>
</gene>
<dbReference type="AlphaFoldDB" id="A0A7J6A045"/>
<dbReference type="Gene3D" id="2.60.120.200">
    <property type="match status" value="2"/>
</dbReference>
<keyword evidence="1" id="KW-0430">Lectin</keyword>
<feature type="domain" description="Fibronectin type-III" evidence="2">
    <location>
        <begin position="509"/>
        <end position="608"/>
    </location>
</feature>
<dbReference type="InterPro" id="IPR036116">
    <property type="entry name" value="FN3_sf"/>
</dbReference>
<organism evidence="4 5">
    <name type="scientific">Ameiurus melas</name>
    <name type="common">Black bullhead</name>
    <name type="synonym">Silurus melas</name>
    <dbReference type="NCBI Taxonomy" id="219545"/>
    <lineage>
        <taxon>Eukaryota</taxon>
        <taxon>Metazoa</taxon>
        <taxon>Chordata</taxon>
        <taxon>Craniata</taxon>
        <taxon>Vertebrata</taxon>
        <taxon>Euteleostomi</taxon>
        <taxon>Actinopterygii</taxon>
        <taxon>Neopterygii</taxon>
        <taxon>Teleostei</taxon>
        <taxon>Ostariophysi</taxon>
        <taxon>Siluriformes</taxon>
        <taxon>Ictaluridae</taxon>
        <taxon>Ameiurus</taxon>
    </lineage>
</organism>
<dbReference type="CDD" id="cd00063">
    <property type="entry name" value="FN3"/>
    <property type="match status" value="1"/>
</dbReference>
<dbReference type="SMART" id="SM00908">
    <property type="entry name" value="Gal-bind_lectin"/>
    <property type="match status" value="2"/>
</dbReference>
<protein>
    <recommendedName>
        <fullName evidence="6">Verrucotoxin subunit beta</fullName>
    </recommendedName>
</protein>
<dbReference type="PROSITE" id="PS50853">
    <property type="entry name" value="FN3"/>
    <property type="match status" value="1"/>
</dbReference>
<dbReference type="PANTHER" id="PTHR31594">
    <property type="entry name" value="AIG1-TYPE G DOMAIN-CONTAINING PROTEIN"/>
    <property type="match status" value="1"/>
</dbReference>
<dbReference type="Proteomes" id="UP000593565">
    <property type="component" value="Unassembled WGS sequence"/>
</dbReference>
<accession>A0A7J6A045</accession>
<proteinExistence type="predicted"/>
<dbReference type="Pfam" id="PF18078">
    <property type="entry name" value="Thioredoxin_11"/>
    <property type="match status" value="1"/>
</dbReference>
<dbReference type="Gene3D" id="2.60.40.10">
    <property type="entry name" value="Immunoglobulins"/>
    <property type="match status" value="1"/>
</dbReference>
<evidence type="ECO:0000313" key="4">
    <source>
        <dbReference type="EMBL" id="KAF4075279.1"/>
    </source>
</evidence>
<dbReference type="CDD" id="cd00070">
    <property type="entry name" value="GLECT"/>
    <property type="match status" value="2"/>
</dbReference>
<comment type="caution">
    <text evidence="4">The sequence shown here is derived from an EMBL/GenBank/DDBJ whole genome shotgun (WGS) entry which is preliminary data.</text>
</comment>
<dbReference type="InterPro" id="IPR040581">
    <property type="entry name" value="Thioredoxin_11"/>
</dbReference>
<evidence type="ECO:0000259" key="2">
    <source>
        <dbReference type="PROSITE" id="PS50853"/>
    </source>
</evidence>
<dbReference type="EMBL" id="JAAGNN010000021">
    <property type="protein sequence ID" value="KAF4075279.1"/>
    <property type="molecule type" value="Genomic_DNA"/>
</dbReference>
<dbReference type="PANTHER" id="PTHR31594:SF11">
    <property type="entry name" value="NEOVERRUCOTOXIN SUBUNIT ALPHA-LIKE ISOFORM X1-RELATED"/>
    <property type="match status" value="1"/>
</dbReference>
<dbReference type="Pfam" id="PF00337">
    <property type="entry name" value="Gal-bind_lectin"/>
    <property type="match status" value="2"/>
</dbReference>
<keyword evidence="5" id="KW-1185">Reference proteome</keyword>
<evidence type="ECO:0000313" key="5">
    <source>
        <dbReference type="Proteomes" id="UP000593565"/>
    </source>
</evidence>
<dbReference type="Pfam" id="PF24674">
    <property type="entry name" value="MACPF_SNTX"/>
    <property type="match status" value="1"/>
</dbReference>
<dbReference type="Pfam" id="PF21109">
    <property type="entry name" value="Stonustoxin_helical"/>
    <property type="match status" value="1"/>
</dbReference>
<dbReference type="SUPFAM" id="SSF49899">
    <property type="entry name" value="Concanavalin A-like lectins/glucanases"/>
    <property type="match status" value="2"/>
</dbReference>
<dbReference type="InterPro" id="IPR052090">
    <property type="entry name" value="Cytolytic_pore-forming_toxin"/>
</dbReference>
<evidence type="ECO:0000259" key="3">
    <source>
        <dbReference type="PROSITE" id="PS51304"/>
    </source>
</evidence>
<feature type="domain" description="Galectin" evidence="3">
    <location>
        <begin position="661"/>
        <end position="790"/>
    </location>
</feature>
<dbReference type="InterPro" id="IPR013783">
    <property type="entry name" value="Ig-like_fold"/>
</dbReference>
<dbReference type="InterPro" id="IPR013320">
    <property type="entry name" value="ConA-like_dom_sf"/>
</dbReference>
<dbReference type="PROSITE" id="PS51304">
    <property type="entry name" value="GALECTIN"/>
    <property type="match status" value="2"/>
</dbReference>
<dbReference type="InterPro" id="IPR056072">
    <property type="entry name" value="SNTX_MACPF/CDC-like_dom"/>
</dbReference>
<dbReference type="SUPFAM" id="SSF49265">
    <property type="entry name" value="Fibronectin type III"/>
    <property type="match status" value="1"/>
</dbReference>
<dbReference type="InterPro" id="IPR003961">
    <property type="entry name" value="FN3_dom"/>
</dbReference>
<name>A0A7J6A045_AMEME</name>
<dbReference type="InterPro" id="IPR001079">
    <property type="entry name" value="Galectin_CRD"/>
</dbReference>
<evidence type="ECO:0000256" key="1">
    <source>
        <dbReference type="ARBA" id="ARBA00022734"/>
    </source>
</evidence>
<feature type="domain" description="Galectin" evidence="3">
    <location>
        <begin position="827"/>
        <end position="979"/>
    </location>
</feature>
<evidence type="ECO:0008006" key="6">
    <source>
        <dbReference type="Google" id="ProtNLM"/>
    </source>
</evidence>
<dbReference type="InterPro" id="IPR048997">
    <property type="entry name" value="Stonustoxin-like_helical"/>
</dbReference>